<keyword evidence="7" id="KW-0436">Ligase</keyword>
<evidence type="ECO:0000256" key="4">
    <source>
        <dbReference type="ARBA" id="ARBA00022989"/>
    </source>
</evidence>
<dbReference type="Pfam" id="PF09924">
    <property type="entry name" value="LPG_synthase_C"/>
    <property type="match status" value="1"/>
</dbReference>
<keyword evidence="4" id="KW-1133">Transmembrane helix</keyword>
<gene>
    <name evidence="7" type="primary">lysX_1</name>
    <name evidence="7" type="ORF">ERS075579_00700</name>
</gene>
<evidence type="ECO:0000313" key="7">
    <source>
        <dbReference type="EMBL" id="CPV35707.1"/>
    </source>
</evidence>
<dbReference type="PANTHER" id="PTHR34697">
    <property type="entry name" value="PHOSPHATIDYLGLYCEROL LYSYLTRANSFERASE"/>
    <property type="match status" value="1"/>
</dbReference>
<comment type="subcellular location">
    <subcellularLocation>
        <location evidence="1">Cell membrane</location>
        <topology evidence="1">Multi-pass membrane protein</topology>
    </subcellularLocation>
</comment>
<dbReference type="RefSeq" id="WP_016892257.1">
    <property type="nucleotide sequence ID" value="NZ_CSWP01000001.1"/>
</dbReference>
<dbReference type="EC" id="6.1.1.6" evidence="7"/>
<dbReference type="PANTHER" id="PTHR34697:SF2">
    <property type="entry name" value="PHOSPHATIDYLGLYCEROL LYSYLTRANSFERASE"/>
    <property type="match status" value="1"/>
</dbReference>
<dbReference type="GO" id="GO:0005886">
    <property type="term" value="C:plasma membrane"/>
    <property type="evidence" value="ECO:0007669"/>
    <property type="project" value="UniProtKB-SubCell"/>
</dbReference>
<dbReference type="GO" id="GO:0004824">
    <property type="term" value="F:lysine-tRNA ligase activity"/>
    <property type="evidence" value="ECO:0007669"/>
    <property type="project" value="UniProtKB-EC"/>
</dbReference>
<keyword evidence="2" id="KW-1003">Cell membrane</keyword>
<dbReference type="GO" id="GO:0055091">
    <property type="term" value="P:phospholipid homeostasis"/>
    <property type="evidence" value="ECO:0007669"/>
    <property type="project" value="TreeGrafter"/>
</dbReference>
<feature type="domain" description="Phosphatidylglycerol lysyltransferase C-terminal" evidence="6">
    <location>
        <begin position="141"/>
        <end position="437"/>
    </location>
</feature>
<evidence type="ECO:0000256" key="2">
    <source>
        <dbReference type="ARBA" id="ARBA00022475"/>
    </source>
</evidence>
<dbReference type="EMBL" id="CSWP01000001">
    <property type="protein sequence ID" value="CPV35707.1"/>
    <property type="molecule type" value="Genomic_DNA"/>
</dbReference>
<dbReference type="InterPro" id="IPR024320">
    <property type="entry name" value="LPG_synthase_C"/>
</dbReference>
<accession>A0A0U0ZH02</accession>
<dbReference type="InterPro" id="IPR051211">
    <property type="entry name" value="PG_lysyltransferase"/>
</dbReference>
<keyword evidence="3" id="KW-0812">Transmembrane</keyword>
<evidence type="ECO:0000313" key="8">
    <source>
        <dbReference type="Proteomes" id="UP000045782"/>
    </source>
</evidence>
<evidence type="ECO:0000256" key="1">
    <source>
        <dbReference type="ARBA" id="ARBA00004651"/>
    </source>
</evidence>
<dbReference type="GO" id="GO:0016755">
    <property type="term" value="F:aminoacyltransferase activity"/>
    <property type="evidence" value="ECO:0007669"/>
    <property type="project" value="TreeGrafter"/>
</dbReference>
<keyword evidence="5" id="KW-0472">Membrane</keyword>
<organism evidence="7 8">
    <name type="scientific">Mycobacteroides abscessus</name>
    <dbReference type="NCBI Taxonomy" id="36809"/>
    <lineage>
        <taxon>Bacteria</taxon>
        <taxon>Bacillati</taxon>
        <taxon>Actinomycetota</taxon>
        <taxon>Actinomycetes</taxon>
        <taxon>Mycobacteriales</taxon>
        <taxon>Mycobacteriaceae</taxon>
        <taxon>Mycobacteroides</taxon>
    </lineage>
</organism>
<name>A0A0U0ZH02_9MYCO</name>
<proteinExistence type="predicted"/>
<sequence length="469" mass="51526">MLEPAAATTPVRIAERIAVHSDSRPARFVSAATLLLVTGWLVLLVAHSGYLRHPDFDEILWPLTVLFCVGFIARGIFLGRPVTYGHAAWAGVAVVTALGANVLQFERAGEALVVAAGLLLMWPTSARPQPEALAQVSALIDKTSDDPLAVFAMHSLKSYYFNADRSAAIAYRTRAGFAVVGGDPIGDESRFPALVRDFAAMCRSHGWRVAVLGCSEHALPLWTDSRTVGHHLRAVAVGRDVVVDVQAFDLVGRKYRNLRQGVQRTRNAGITTEIVDERALDGALRAELQQVMELSHGGRYERGFSMLLDGALLGRYPGIRLIIARDNLGVVQGFHRYVTSGGGTDVSLDVPWRRPGSPNGIDERLTVDMICRARSEGARRLSLAFAAFPEIFAEKDRTRPQQICYSAIHMLDPLIALESLYRYLRKFHALGERRYVLVQTSTLPLVAFALLSLEFMPRLRVNVPRGPAA</sequence>
<dbReference type="AlphaFoldDB" id="A0A0U0ZH02"/>
<evidence type="ECO:0000256" key="5">
    <source>
        <dbReference type="ARBA" id="ARBA00023136"/>
    </source>
</evidence>
<protein>
    <submittedName>
        <fullName evidence="7">Lysylphosphatidylglycerol biosynthesis bifunctional protein LysX</fullName>
        <ecNumber evidence="7">6.1.1.6</ecNumber>
    </submittedName>
</protein>
<dbReference type="Proteomes" id="UP000045782">
    <property type="component" value="Unassembled WGS sequence"/>
</dbReference>
<evidence type="ECO:0000256" key="3">
    <source>
        <dbReference type="ARBA" id="ARBA00022692"/>
    </source>
</evidence>
<evidence type="ECO:0000259" key="6">
    <source>
        <dbReference type="Pfam" id="PF09924"/>
    </source>
</evidence>
<reference evidence="7 8" key="1">
    <citation type="submission" date="2015-03" db="EMBL/GenBank/DDBJ databases">
        <authorList>
            <person name="Murphy D."/>
        </authorList>
    </citation>
    <scope>NUCLEOTIDE SEQUENCE [LARGE SCALE GENOMIC DNA]</scope>
    <source>
        <strain evidence="7 8">PAP088</strain>
    </source>
</reference>